<sequence length="224" mass="25539">SAYSVYASFAAIILIAVVGVLFASFTFWLVFCIIHITVCLYVSSQLYYMGRVKFGKKRSQAMVKREGWVGHIGKKMCIDRMLLLLIANIVNWAFAINGVVIEPRDFATYLLAILIVNGLLYIGFYVIMKLRNKERILPLPFVVSGLSLLCWIAALVFFFKRLTSWQESPAHSREGNSHCLLMGFYDDHDVWHFLSACAMFFSFLALLTLDDDLQGVPRTRIPVF</sequence>
<dbReference type="EMBL" id="DS469553">
    <property type="protein sequence ID" value="EDO43450.1"/>
    <property type="molecule type" value="Genomic_DNA"/>
</dbReference>
<evidence type="ECO:0000256" key="2">
    <source>
        <dbReference type="ARBA" id="ARBA00006618"/>
    </source>
</evidence>
<proteinExistence type="inferred from homology"/>
<dbReference type="STRING" id="45351.A7RYF1"/>
<accession>A7RYF1</accession>
<dbReference type="Pfam" id="PF13965">
    <property type="entry name" value="SID-1_RNA_chan"/>
    <property type="match status" value="1"/>
</dbReference>
<reference evidence="9 10" key="1">
    <citation type="journal article" date="2007" name="Science">
        <title>Sea anemone genome reveals ancestral eumetazoan gene repertoire and genomic organization.</title>
        <authorList>
            <person name="Putnam N.H."/>
            <person name="Srivastava M."/>
            <person name="Hellsten U."/>
            <person name="Dirks B."/>
            <person name="Chapman J."/>
            <person name="Salamov A."/>
            <person name="Terry A."/>
            <person name="Shapiro H."/>
            <person name="Lindquist E."/>
            <person name="Kapitonov V.V."/>
            <person name="Jurka J."/>
            <person name="Genikhovich G."/>
            <person name="Grigoriev I.V."/>
            <person name="Lucas S.M."/>
            <person name="Steele R.E."/>
            <person name="Finnerty J.R."/>
            <person name="Technau U."/>
            <person name="Martindale M.Q."/>
            <person name="Rokhsar D.S."/>
        </authorList>
    </citation>
    <scope>NUCLEOTIDE SEQUENCE [LARGE SCALE GENOMIC DNA]</scope>
    <source>
        <strain evidence="10">CH2 X CH6</strain>
    </source>
</reference>
<keyword evidence="7" id="KW-0325">Glycoprotein</keyword>
<dbReference type="InParanoid" id="A7RYF1"/>
<evidence type="ECO:0000256" key="8">
    <source>
        <dbReference type="SAM" id="Phobius"/>
    </source>
</evidence>
<evidence type="ECO:0000256" key="5">
    <source>
        <dbReference type="ARBA" id="ARBA00022989"/>
    </source>
</evidence>
<dbReference type="AlphaFoldDB" id="A7RYF1"/>
<feature type="transmembrane region" description="Helical" evidence="8">
    <location>
        <begin position="139"/>
        <end position="159"/>
    </location>
</feature>
<keyword evidence="3 8" id="KW-0812">Transmembrane</keyword>
<evidence type="ECO:0000313" key="10">
    <source>
        <dbReference type="Proteomes" id="UP000001593"/>
    </source>
</evidence>
<feature type="transmembrane region" description="Helical" evidence="8">
    <location>
        <begin position="106"/>
        <end position="127"/>
    </location>
</feature>
<evidence type="ECO:0008006" key="11">
    <source>
        <dbReference type="Google" id="ProtNLM"/>
    </source>
</evidence>
<protein>
    <recommendedName>
        <fullName evidence="11">SID1 transmembrane family member 2</fullName>
    </recommendedName>
</protein>
<evidence type="ECO:0000256" key="4">
    <source>
        <dbReference type="ARBA" id="ARBA00022729"/>
    </source>
</evidence>
<dbReference type="OMA" id="WHFISAF"/>
<gene>
    <name evidence="9" type="ORF">NEMVEDRAFT_v1g97785</name>
</gene>
<organism evidence="9 10">
    <name type="scientific">Nematostella vectensis</name>
    <name type="common">Starlet sea anemone</name>
    <dbReference type="NCBI Taxonomy" id="45351"/>
    <lineage>
        <taxon>Eukaryota</taxon>
        <taxon>Metazoa</taxon>
        <taxon>Cnidaria</taxon>
        <taxon>Anthozoa</taxon>
        <taxon>Hexacorallia</taxon>
        <taxon>Actiniaria</taxon>
        <taxon>Edwardsiidae</taxon>
        <taxon>Nematostella</taxon>
    </lineage>
</organism>
<name>A7RYF1_NEMVE</name>
<keyword evidence="4" id="KW-0732">Signal</keyword>
<dbReference type="PhylomeDB" id="A7RYF1"/>
<dbReference type="eggNOG" id="ENOG502QUXZ">
    <property type="taxonomic scope" value="Eukaryota"/>
</dbReference>
<evidence type="ECO:0000256" key="7">
    <source>
        <dbReference type="ARBA" id="ARBA00023180"/>
    </source>
</evidence>
<evidence type="ECO:0000256" key="1">
    <source>
        <dbReference type="ARBA" id="ARBA00004141"/>
    </source>
</evidence>
<comment type="similarity">
    <text evidence="2">Belongs to the SID1 family.</text>
</comment>
<feature type="transmembrane region" description="Helical" evidence="8">
    <location>
        <begin position="190"/>
        <end position="209"/>
    </location>
</feature>
<keyword evidence="5 8" id="KW-1133">Transmembrane helix</keyword>
<feature type="non-terminal residue" evidence="9">
    <location>
        <position position="1"/>
    </location>
</feature>
<keyword evidence="6 8" id="KW-0472">Membrane</keyword>
<feature type="transmembrane region" description="Helical" evidence="8">
    <location>
        <begin position="28"/>
        <end position="48"/>
    </location>
</feature>
<evidence type="ECO:0000256" key="3">
    <source>
        <dbReference type="ARBA" id="ARBA00022692"/>
    </source>
</evidence>
<dbReference type="PANTHER" id="PTHR12185">
    <property type="entry name" value="SID1 TRANSMEMBRANE FAMILY MEMEBER"/>
    <property type="match status" value="1"/>
</dbReference>
<dbReference type="PANTHER" id="PTHR12185:SF14">
    <property type="entry name" value="CHOLESTEROL UPTAKE PROTEIN 1"/>
    <property type="match status" value="1"/>
</dbReference>
<feature type="transmembrane region" description="Helical" evidence="8">
    <location>
        <begin position="81"/>
        <end position="100"/>
    </location>
</feature>
<dbReference type="HOGENOM" id="CLU_059625_0_0_1"/>
<dbReference type="Proteomes" id="UP000001593">
    <property type="component" value="Unassembled WGS sequence"/>
</dbReference>
<evidence type="ECO:0000256" key="6">
    <source>
        <dbReference type="ARBA" id="ARBA00023136"/>
    </source>
</evidence>
<feature type="transmembrane region" description="Helical" evidence="8">
    <location>
        <begin position="5"/>
        <end position="22"/>
    </location>
</feature>
<dbReference type="InterPro" id="IPR025958">
    <property type="entry name" value="SID1_TM_fam"/>
</dbReference>
<evidence type="ECO:0000313" key="9">
    <source>
        <dbReference type="EMBL" id="EDO43450.1"/>
    </source>
</evidence>
<comment type="subcellular location">
    <subcellularLocation>
        <location evidence="1">Membrane</location>
        <topology evidence="1">Multi-pass membrane protein</topology>
    </subcellularLocation>
</comment>
<dbReference type="GO" id="GO:0016020">
    <property type="term" value="C:membrane"/>
    <property type="evidence" value="ECO:0007669"/>
    <property type="project" value="UniProtKB-SubCell"/>
</dbReference>
<keyword evidence="10" id="KW-1185">Reference proteome</keyword>